<evidence type="ECO:0000313" key="5">
    <source>
        <dbReference type="Proteomes" id="UP000636800"/>
    </source>
</evidence>
<dbReference type="InterPro" id="IPR023175">
    <property type="entry name" value="Vta1/CALS_N_sf"/>
</dbReference>
<proteinExistence type="predicted"/>
<dbReference type="OrthoDB" id="430315at2759"/>
<name>A0A835RNG7_VANPL</name>
<comment type="caution">
    <text evidence="4">The sequence shown here is derived from an EMBL/GenBank/DDBJ whole genome shotgun (WGS) entry which is preliminary data.</text>
</comment>
<dbReference type="GO" id="GO:0012505">
    <property type="term" value="C:endomembrane system"/>
    <property type="evidence" value="ECO:0007669"/>
    <property type="project" value="UniProtKB-SubCell"/>
</dbReference>
<gene>
    <name evidence="4" type="ORF">HPP92_008189</name>
</gene>
<comment type="subcellular location">
    <subcellularLocation>
        <location evidence="1">Endomembrane system</location>
    </subcellularLocation>
</comment>
<dbReference type="AlphaFoldDB" id="A0A835RNG7"/>
<sequence length="113" mass="12779">MMSTSGARSSGEGGMERTLSRRMTRSPTMLEDGEEKRTADSELVPSPLASIVPILRVANEIQSMNPRVAYLCRFHAFEKAHNLTLLHGRRYASSRHIFFIGLKRKKRKQTTTS</sequence>
<keyword evidence="2" id="KW-0472">Membrane</keyword>
<evidence type="ECO:0000256" key="2">
    <source>
        <dbReference type="ARBA" id="ARBA00023136"/>
    </source>
</evidence>
<organism evidence="4 5">
    <name type="scientific">Vanilla planifolia</name>
    <name type="common">Vanilla</name>
    <dbReference type="NCBI Taxonomy" id="51239"/>
    <lineage>
        <taxon>Eukaryota</taxon>
        <taxon>Viridiplantae</taxon>
        <taxon>Streptophyta</taxon>
        <taxon>Embryophyta</taxon>
        <taxon>Tracheophyta</taxon>
        <taxon>Spermatophyta</taxon>
        <taxon>Magnoliopsida</taxon>
        <taxon>Liliopsida</taxon>
        <taxon>Asparagales</taxon>
        <taxon>Orchidaceae</taxon>
        <taxon>Vanilloideae</taxon>
        <taxon>Vanilleae</taxon>
        <taxon>Vanilla</taxon>
    </lineage>
</organism>
<reference evidence="4 5" key="1">
    <citation type="journal article" date="2020" name="Nat. Food">
        <title>A phased Vanilla planifolia genome enables genetic improvement of flavour and production.</title>
        <authorList>
            <person name="Hasing T."/>
            <person name="Tang H."/>
            <person name="Brym M."/>
            <person name="Khazi F."/>
            <person name="Huang T."/>
            <person name="Chambers A.H."/>
        </authorList>
    </citation>
    <scope>NUCLEOTIDE SEQUENCE [LARGE SCALE GENOMIC DNA]</scope>
    <source>
        <tissue evidence="4">Leaf</tissue>
    </source>
</reference>
<protein>
    <submittedName>
        <fullName evidence="4">Uncharacterized protein</fullName>
    </submittedName>
</protein>
<dbReference type="Gene3D" id="1.25.40.270">
    <property type="entry name" value="Vacuolar protein sorting-associated protein vta1"/>
    <property type="match status" value="1"/>
</dbReference>
<accession>A0A835RNG7</accession>
<evidence type="ECO:0000256" key="1">
    <source>
        <dbReference type="ARBA" id="ARBA00004308"/>
    </source>
</evidence>
<evidence type="ECO:0000256" key="3">
    <source>
        <dbReference type="SAM" id="MobiDB-lite"/>
    </source>
</evidence>
<keyword evidence="5" id="KW-1185">Reference proteome</keyword>
<feature type="region of interest" description="Disordered" evidence="3">
    <location>
        <begin position="1"/>
        <end position="43"/>
    </location>
</feature>
<dbReference type="EMBL" id="JADCNL010000003">
    <property type="protein sequence ID" value="KAG0489378.1"/>
    <property type="molecule type" value="Genomic_DNA"/>
</dbReference>
<evidence type="ECO:0000313" key="4">
    <source>
        <dbReference type="EMBL" id="KAG0489378.1"/>
    </source>
</evidence>
<dbReference type="Proteomes" id="UP000636800">
    <property type="component" value="Chromosome 3"/>
</dbReference>